<feature type="region of interest" description="Disordered" evidence="1">
    <location>
        <begin position="403"/>
        <end position="447"/>
    </location>
</feature>
<feature type="compositionally biased region" description="Polar residues" evidence="1">
    <location>
        <begin position="159"/>
        <end position="175"/>
    </location>
</feature>
<keyword evidence="3" id="KW-1185">Reference proteome</keyword>
<evidence type="ECO:0000313" key="3">
    <source>
        <dbReference type="Proteomes" id="UP001239445"/>
    </source>
</evidence>
<evidence type="ECO:0000313" key="2">
    <source>
        <dbReference type="EMBL" id="KAK1760268.1"/>
    </source>
</evidence>
<feature type="region of interest" description="Disordered" evidence="1">
    <location>
        <begin position="153"/>
        <end position="187"/>
    </location>
</feature>
<feature type="region of interest" description="Disordered" evidence="1">
    <location>
        <begin position="1"/>
        <end position="37"/>
    </location>
</feature>
<dbReference type="Proteomes" id="UP001239445">
    <property type="component" value="Unassembled WGS sequence"/>
</dbReference>
<name>A0AAJ0BL29_9PEZI</name>
<feature type="compositionally biased region" description="Polar residues" evidence="1">
    <location>
        <begin position="282"/>
        <end position="293"/>
    </location>
</feature>
<dbReference type="AlphaFoldDB" id="A0AAJ0BL29"/>
<gene>
    <name evidence="2" type="ORF">QBC47DRAFT_355466</name>
</gene>
<protein>
    <submittedName>
        <fullName evidence="2">Uncharacterized protein</fullName>
    </submittedName>
</protein>
<evidence type="ECO:0000256" key="1">
    <source>
        <dbReference type="SAM" id="MobiDB-lite"/>
    </source>
</evidence>
<accession>A0AAJ0BL29</accession>
<dbReference type="EMBL" id="MU839827">
    <property type="protein sequence ID" value="KAK1760268.1"/>
    <property type="molecule type" value="Genomic_DNA"/>
</dbReference>
<proteinExistence type="predicted"/>
<comment type="caution">
    <text evidence="2">The sequence shown here is derived from an EMBL/GenBank/DDBJ whole genome shotgun (WGS) entry which is preliminary data.</text>
</comment>
<reference evidence="2" key="1">
    <citation type="submission" date="2023-06" db="EMBL/GenBank/DDBJ databases">
        <title>Genome-scale phylogeny and comparative genomics of the fungal order Sordariales.</title>
        <authorList>
            <consortium name="Lawrence Berkeley National Laboratory"/>
            <person name="Hensen N."/>
            <person name="Bonometti L."/>
            <person name="Westerberg I."/>
            <person name="Brannstrom I.O."/>
            <person name="Guillou S."/>
            <person name="Cros-Aarteil S."/>
            <person name="Calhoun S."/>
            <person name="Haridas S."/>
            <person name="Kuo A."/>
            <person name="Mondo S."/>
            <person name="Pangilinan J."/>
            <person name="Riley R."/>
            <person name="Labutti K."/>
            <person name="Andreopoulos B."/>
            <person name="Lipzen A."/>
            <person name="Chen C."/>
            <person name="Yanf M."/>
            <person name="Daum C."/>
            <person name="Ng V."/>
            <person name="Clum A."/>
            <person name="Steindorff A."/>
            <person name="Ohm R."/>
            <person name="Martin F."/>
            <person name="Silar P."/>
            <person name="Natvig D."/>
            <person name="Lalanne C."/>
            <person name="Gautier V."/>
            <person name="Ament-Velasquez S.L."/>
            <person name="Kruys A."/>
            <person name="Hutchinson M.I."/>
            <person name="Powell A.J."/>
            <person name="Barry K."/>
            <person name="Miller A.N."/>
            <person name="Grigoriev I.V."/>
            <person name="Debuchy R."/>
            <person name="Gladieux P."/>
            <person name="Thoren M.H."/>
            <person name="Johannesson H."/>
        </authorList>
    </citation>
    <scope>NUCLEOTIDE SEQUENCE</scope>
    <source>
        <strain evidence="2">PSN4</strain>
    </source>
</reference>
<organism evidence="2 3">
    <name type="scientific">Echria macrotheca</name>
    <dbReference type="NCBI Taxonomy" id="438768"/>
    <lineage>
        <taxon>Eukaryota</taxon>
        <taxon>Fungi</taxon>
        <taxon>Dikarya</taxon>
        <taxon>Ascomycota</taxon>
        <taxon>Pezizomycotina</taxon>
        <taxon>Sordariomycetes</taxon>
        <taxon>Sordariomycetidae</taxon>
        <taxon>Sordariales</taxon>
        <taxon>Schizotheciaceae</taxon>
        <taxon>Echria</taxon>
    </lineage>
</organism>
<feature type="region of interest" description="Disordered" evidence="1">
    <location>
        <begin position="282"/>
        <end position="302"/>
    </location>
</feature>
<sequence length="470" mass="50484">MARASPLSGPQCKQKLRGLQGPGLAAPHEPRPSSTRDWTTEFVLMPLPPRHTGVSSPGHVQAVPLPTEPVLSSSPPVVTATRAMGVQAVRPPRPRHTHITTKDSFILLVFQHSVLAIGKGVSIVVILSPSITVLSTGDVVDLVPIRSRLQEAPPLHVNGATSGTPSRTNTGSASLRQDPRREPTTQLSHRYQCAQGPATSKFLAVYRASPGLSAQTGYLPSVGCAWMCPGLDRMVPYVRGEAWPAWDTSANSAVCLQSAKIYTTAERAVYLARLCLQRPPAVSSQKDSINSPSGLRPEDHRDPVRASARLLSYLPAEPRRASSATHQQPRRCLPERRAGTVVLLVARRVTIKAFPDDPGALASVLTTDWGGGGTAPWFTTKTQTIAPGQKPLPTFSRVREMMTREDDLSRSATQQGKRPASAAGLDDSSREDSQPCPPGAPLSYESGSTQAHGKLYRYLAAFNLVSELPD</sequence>